<keyword evidence="3" id="KW-0732">Signal</keyword>
<keyword evidence="7" id="KW-1185">Reference proteome</keyword>
<sequence length="294" mass="33141">MLRSVLSLTIIIAAVYACSDEKSSCPGWKILCKTNQAVRNLCKKTCGICKDEKKEKEEKCGISKVPNVEAVTSANAPPGAWPWVVSLQTTWGYQFCGGSIVSPNLIMTAATCLITRQDTPAKIMVVAGAHDIKEKSEYEQKIIAKSIIRHPAYDYDKRGSHNIALIELSEPLKMNDHVMNVCMPKQYTRPKVGDTCIYLGWGVPHQTSTTKLQQVPLSILKNRRYLGYQYIDAKYQQSDKPSIAYGNPLVCQRADKTWQIDGVSNFRNSYSQYIAFSEVNTILKWLEEKEDKYL</sequence>
<feature type="signal peptide" evidence="3">
    <location>
        <begin position="1"/>
        <end position="17"/>
    </location>
</feature>
<evidence type="ECO:0000256" key="3">
    <source>
        <dbReference type="SAM" id="SignalP"/>
    </source>
</evidence>
<accession>A0A7M5WR32</accession>
<dbReference type="GO" id="GO:0004252">
    <property type="term" value="F:serine-type endopeptidase activity"/>
    <property type="evidence" value="ECO:0007669"/>
    <property type="project" value="InterPro"/>
</dbReference>
<dbReference type="Gene3D" id="2.40.10.10">
    <property type="entry name" value="Trypsin-like serine proteases"/>
    <property type="match status" value="1"/>
</dbReference>
<dbReference type="InterPro" id="IPR001254">
    <property type="entry name" value="Trypsin_dom"/>
</dbReference>
<dbReference type="GO" id="GO:0006508">
    <property type="term" value="P:proteolysis"/>
    <property type="evidence" value="ECO:0007669"/>
    <property type="project" value="InterPro"/>
</dbReference>
<evidence type="ECO:0000259" key="5">
    <source>
        <dbReference type="PROSITE" id="PS51670"/>
    </source>
</evidence>
<proteinExistence type="predicted"/>
<dbReference type="Proteomes" id="UP000594262">
    <property type="component" value="Unplaced"/>
</dbReference>
<reference evidence="6" key="1">
    <citation type="submission" date="2021-01" db="UniProtKB">
        <authorList>
            <consortium name="EnsemblMetazoa"/>
        </authorList>
    </citation>
    <scope>IDENTIFICATION</scope>
</reference>
<dbReference type="CDD" id="cd00190">
    <property type="entry name" value="Tryp_SPc"/>
    <property type="match status" value="1"/>
</dbReference>
<feature type="domain" description="ShKT" evidence="5">
    <location>
        <begin position="18"/>
        <end position="49"/>
    </location>
</feature>
<dbReference type="InterPro" id="IPR043504">
    <property type="entry name" value="Peptidase_S1_PA_chymotrypsin"/>
</dbReference>
<dbReference type="SMART" id="SM00020">
    <property type="entry name" value="Tryp_SPc"/>
    <property type="match status" value="1"/>
</dbReference>
<dbReference type="InterPro" id="IPR003582">
    <property type="entry name" value="ShKT_dom"/>
</dbReference>
<name>A0A7M5WR32_9CNID</name>
<keyword evidence="1" id="KW-1015">Disulfide bond</keyword>
<dbReference type="Gene3D" id="1.10.10.1870">
    <property type="entry name" value="ShTK domain-like"/>
    <property type="match status" value="1"/>
</dbReference>
<dbReference type="Pfam" id="PF00089">
    <property type="entry name" value="Trypsin"/>
    <property type="match status" value="1"/>
</dbReference>
<evidence type="ECO:0000256" key="1">
    <source>
        <dbReference type="ARBA" id="ARBA00023157"/>
    </source>
</evidence>
<dbReference type="InterPro" id="IPR009003">
    <property type="entry name" value="Peptidase_S1_PA"/>
</dbReference>
<feature type="chain" id="PRO_5029558311" evidence="3">
    <location>
        <begin position="18"/>
        <end position="294"/>
    </location>
</feature>
<comment type="caution">
    <text evidence="2">Lacks conserved residue(s) required for the propagation of feature annotation.</text>
</comment>
<dbReference type="EnsemblMetazoa" id="CLYHEMT004317.1">
    <property type="protein sequence ID" value="CLYHEMP004317.1"/>
    <property type="gene ID" value="CLYHEMG004317"/>
</dbReference>
<evidence type="ECO:0000313" key="7">
    <source>
        <dbReference type="Proteomes" id="UP000594262"/>
    </source>
</evidence>
<evidence type="ECO:0000313" key="6">
    <source>
        <dbReference type="EnsemblMetazoa" id="CLYHEMP004317.1"/>
    </source>
</evidence>
<dbReference type="PANTHER" id="PTHR24252">
    <property type="entry name" value="ACROSIN-RELATED"/>
    <property type="match status" value="1"/>
</dbReference>
<dbReference type="PROSITE" id="PS51257">
    <property type="entry name" value="PROKAR_LIPOPROTEIN"/>
    <property type="match status" value="1"/>
</dbReference>
<feature type="domain" description="Peptidase S1" evidence="4">
    <location>
        <begin position="70"/>
        <end position="291"/>
    </location>
</feature>
<dbReference type="PROSITE" id="PS50240">
    <property type="entry name" value="TRYPSIN_DOM"/>
    <property type="match status" value="1"/>
</dbReference>
<dbReference type="PROSITE" id="PS51670">
    <property type="entry name" value="SHKT"/>
    <property type="match status" value="1"/>
</dbReference>
<dbReference type="RefSeq" id="XP_066922884.1">
    <property type="nucleotide sequence ID" value="XM_067066783.1"/>
</dbReference>
<evidence type="ECO:0000256" key="2">
    <source>
        <dbReference type="PROSITE-ProRule" id="PRU01005"/>
    </source>
</evidence>
<dbReference type="SMART" id="SM00254">
    <property type="entry name" value="ShKT"/>
    <property type="match status" value="1"/>
</dbReference>
<dbReference type="AlphaFoldDB" id="A0A7M5WR32"/>
<evidence type="ECO:0000259" key="4">
    <source>
        <dbReference type="PROSITE" id="PS50240"/>
    </source>
</evidence>
<dbReference type="SUPFAM" id="SSF50494">
    <property type="entry name" value="Trypsin-like serine proteases"/>
    <property type="match status" value="1"/>
</dbReference>
<dbReference type="Pfam" id="PF01549">
    <property type="entry name" value="ShK"/>
    <property type="match status" value="1"/>
</dbReference>
<dbReference type="PANTHER" id="PTHR24252:SF7">
    <property type="entry name" value="HYALIN"/>
    <property type="match status" value="1"/>
</dbReference>
<dbReference type="FunFam" id="2.40.10.10:FF:000068">
    <property type="entry name" value="transmembrane protease serine 2"/>
    <property type="match status" value="1"/>
</dbReference>
<organism evidence="6 7">
    <name type="scientific">Clytia hemisphaerica</name>
    <dbReference type="NCBI Taxonomy" id="252671"/>
    <lineage>
        <taxon>Eukaryota</taxon>
        <taxon>Metazoa</taxon>
        <taxon>Cnidaria</taxon>
        <taxon>Hydrozoa</taxon>
        <taxon>Hydroidolina</taxon>
        <taxon>Leptothecata</taxon>
        <taxon>Obeliida</taxon>
        <taxon>Clytiidae</taxon>
        <taxon>Clytia</taxon>
    </lineage>
</organism>
<protein>
    <submittedName>
        <fullName evidence="6">Uncharacterized protein</fullName>
    </submittedName>
</protein>
<dbReference type="GeneID" id="136810213"/>
<dbReference type="OrthoDB" id="5965507at2759"/>